<dbReference type="AlphaFoldDB" id="A0A2H3DEE0"/>
<feature type="compositionally biased region" description="Low complexity" evidence="1">
    <location>
        <begin position="10"/>
        <end position="22"/>
    </location>
</feature>
<dbReference type="STRING" id="47427.A0A2H3DEE0"/>
<dbReference type="OrthoDB" id="10258955at2759"/>
<evidence type="ECO:0000313" key="3">
    <source>
        <dbReference type="Proteomes" id="UP000217790"/>
    </source>
</evidence>
<keyword evidence="3" id="KW-1185">Reference proteome</keyword>
<accession>A0A2H3DEE0</accession>
<dbReference type="Proteomes" id="UP000217790">
    <property type="component" value="Unassembled WGS sequence"/>
</dbReference>
<sequence>MVKDAPDGPTPASSSAPTPEDTLLISGPSTFPRSKSYAEIDAVLGGGAFWLSRASPVLVRKSDFSVGFVLAPFPRHHTHIPPHAAATIARCQYLQQSVGLPLNFYDRTENDRFVPGTGKPTGTLIKNAKIWMGLHNGAQVPKADLRIDKGLLIGAGSFGYSQLKMYGSSLEEVDADGAWLTLGVVDLYSHLGRLNSRVLQRWTAILSRDRAAMASKLGWSGYSRRCIPKGDFLSPTTATLSASVRFLASICGMVIFPFNLCLTDIRNKRDLFILDGDNASPEALPDVEDEGANERLQARCIKGNEVYKDDITIY</sequence>
<gene>
    <name evidence="2" type="ORF">ARMGADRAFT_1083762</name>
</gene>
<reference evidence="3" key="1">
    <citation type="journal article" date="2017" name="Nat. Ecol. Evol.">
        <title>Genome expansion and lineage-specific genetic innovations in the forest pathogenic fungi Armillaria.</title>
        <authorList>
            <person name="Sipos G."/>
            <person name="Prasanna A.N."/>
            <person name="Walter M.C."/>
            <person name="O'Connor E."/>
            <person name="Balint B."/>
            <person name="Krizsan K."/>
            <person name="Kiss B."/>
            <person name="Hess J."/>
            <person name="Varga T."/>
            <person name="Slot J."/>
            <person name="Riley R."/>
            <person name="Boka B."/>
            <person name="Rigling D."/>
            <person name="Barry K."/>
            <person name="Lee J."/>
            <person name="Mihaltcheva S."/>
            <person name="LaButti K."/>
            <person name="Lipzen A."/>
            <person name="Waldron R."/>
            <person name="Moloney N.M."/>
            <person name="Sperisen C."/>
            <person name="Kredics L."/>
            <person name="Vagvoelgyi C."/>
            <person name="Patrignani A."/>
            <person name="Fitzpatrick D."/>
            <person name="Nagy I."/>
            <person name="Doyle S."/>
            <person name="Anderson J.B."/>
            <person name="Grigoriev I.V."/>
            <person name="Gueldener U."/>
            <person name="Muensterkoetter M."/>
            <person name="Nagy L.G."/>
        </authorList>
    </citation>
    <scope>NUCLEOTIDE SEQUENCE [LARGE SCALE GENOMIC DNA]</scope>
    <source>
        <strain evidence="3">Ar21-2</strain>
    </source>
</reference>
<proteinExistence type="predicted"/>
<evidence type="ECO:0000256" key="1">
    <source>
        <dbReference type="SAM" id="MobiDB-lite"/>
    </source>
</evidence>
<dbReference type="EMBL" id="KZ293669">
    <property type="protein sequence ID" value="PBK89218.1"/>
    <property type="molecule type" value="Genomic_DNA"/>
</dbReference>
<organism evidence="2 3">
    <name type="scientific">Armillaria gallica</name>
    <name type="common">Bulbous honey fungus</name>
    <name type="synonym">Armillaria bulbosa</name>
    <dbReference type="NCBI Taxonomy" id="47427"/>
    <lineage>
        <taxon>Eukaryota</taxon>
        <taxon>Fungi</taxon>
        <taxon>Dikarya</taxon>
        <taxon>Basidiomycota</taxon>
        <taxon>Agaricomycotina</taxon>
        <taxon>Agaricomycetes</taxon>
        <taxon>Agaricomycetidae</taxon>
        <taxon>Agaricales</taxon>
        <taxon>Marasmiineae</taxon>
        <taxon>Physalacriaceae</taxon>
        <taxon>Armillaria</taxon>
    </lineage>
</organism>
<name>A0A2H3DEE0_ARMGA</name>
<evidence type="ECO:0000313" key="2">
    <source>
        <dbReference type="EMBL" id="PBK89218.1"/>
    </source>
</evidence>
<feature type="region of interest" description="Disordered" evidence="1">
    <location>
        <begin position="1"/>
        <end position="28"/>
    </location>
</feature>
<dbReference type="InParanoid" id="A0A2H3DEE0"/>
<protein>
    <submittedName>
        <fullName evidence="2">Uncharacterized protein</fullName>
    </submittedName>
</protein>